<accession>W3WVM9</accession>
<dbReference type="HOGENOM" id="CLU_007207_0_2_1"/>
<evidence type="ECO:0000259" key="2">
    <source>
        <dbReference type="Pfam" id="PF00465"/>
    </source>
</evidence>
<organism evidence="4 5">
    <name type="scientific">Pestalotiopsis fici (strain W106-1 / CGMCC3.15140)</name>
    <dbReference type="NCBI Taxonomy" id="1229662"/>
    <lineage>
        <taxon>Eukaryota</taxon>
        <taxon>Fungi</taxon>
        <taxon>Dikarya</taxon>
        <taxon>Ascomycota</taxon>
        <taxon>Pezizomycotina</taxon>
        <taxon>Sordariomycetes</taxon>
        <taxon>Xylariomycetidae</taxon>
        <taxon>Amphisphaeriales</taxon>
        <taxon>Sporocadaceae</taxon>
        <taxon>Pestalotiopsis</taxon>
    </lineage>
</organism>
<dbReference type="Gene3D" id="1.20.1090.10">
    <property type="entry name" value="Dehydroquinate synthase-like - alpha domain"/>
    <property type="match status" value="1"/>
</dbReference>
<dbReference type="PANTHER" id="PTHR11496:SF107">
    <property type="entry name" value="ALCOHOL DEHYDROGENASE, PUTATIVE (AFU_ORTHOLOGUE AFUA_1G06800)-RELATED"/>
    <property type="match status" value="1"/>
</dbReference>
<dbReference type="Pfam" id="PF25137">
    <property type="entry name" value="ADH_Fe_C"/>
    <property type="match status" value="1"/>
</dbReference>
<dbReference type="OMA" id="VYIIVSN"/>
<keyword evidence="1" id="KW-0560">Oxidoreductase</keyword>
<gene>
    <name evidence="4" type="ORF">PFICI_10775</name>
</gene>
<dbReference type="Pfam" id="PF00465">
    <property type="entry name" value="Fe-ADH"/>
    <property type="match status" value="1"/>
</dbReference>
<dbReference type="SUPFAM" id="SSF56796">
    <property type="entry name" value="Dehydroquinate synthase-like"/>
    <property type="match status" value="1"/>
</dbReference>
<protein>
    <submittedName>
        <fullName evidence="4">Uncharacterized protein</fullName>
    </submittedName>
</protein>
<reference evidence="5" key="1">
    <citation type="journal article" date="2015" name="BMC Genomics">
        <title>Genomic and transcriptomic analysis of the endophytic fungus Pestalotiopsis fici reveals its lifestyle and high potential for synthesis of natural products.</title>
        <authorList>
            <person name="Wang X."/>
            <person name="Zhang X."/>
            <person name="Liu L."/>
            <person name="Xiang M."/>
            <person name="Wang W."/>
            <person name="Sun X."/>
            <person name="Che Y."/>
            <person name="Guo L."/>
            <person name="Liu G."/>
            <person name="Guo L."/>
            <person name="Wang C."/>
            <person name="Yin W.B."/>
            <person name="Stadler M."/>
            <person name="Zhang X."/>
            <person name="Liu X."/>
        </authorList>
    </citation>
    <scope>NUCLEOTIDE SEQUENCE [LARGE SCALE GENOMIC DNA]</scope>
    <source>
        <strain evidence="5">W106-1 / CGMCC3.15140</strain>
    </source>
</reference>
<dbReference type="RefSeq" id="XP_007837547.1">
    <property type="nucleotide sequence ID" value="XM_007839356.1"/>
</dbReference>
<evidence type="ECO:0000313" key="5">
    <source>
        <dbReference type="Proteomes" id="UP000030651"/>
    </source>
</evidence>
<dbReference type="eggNOG" id="KOG3857">
    <property type="taxonomic scope" value="Eukaryota"/>
</dbReference>
<name>W3WVM9_PESFW</name>
<evidence type="ECO:0000313" key="4">
    <source>
        <dbReference type="EMBL" id="ETS76901.1"/>
    </source>
</evidence>
<evidence type="ECO:0000256" key="1">
    <source>
        <dbReference type="ARBA" id="ARBA00023002"/>
    </source>
</evidence>
<dbReference type="GO" id="GO:0046872">
    <property type="term" value="F:metal ion binding"/>
    <property type="evidence" value="ECO:0007669"/>
    <property type="project" value="InterPro"/>
</dbReference>
<dbReference type="Proteomes" id="UP000030651">
    <property type="component" value="Unassembled WGS sequence"/>
</dbReference>
<dbReference type="GeneID" id="19275788"/>
<dbReference type="GO" id="GO:0005739">
    <property type="term" value="C:mitochondrion"/>
    <property type="evidence" value="ECO:0007669"/>
    <property type="project" value="TreeGrafter"/>
</dbReference>
<keyword evidence="5" id="KW-1185">Reference proteome</keyword>
<dbReference type="EMBL" id="KI912116">
    <property type="protein sequence ID" value="ETS76901.1"/>
    <property type="molecule type" value="Genomic_DNA"/>
</dbReference>
<proteinExistence type="predicted"/>
<dbReference type="PANTHER" id="PTHR11496">
    <property type="entry name" value="ALCOHOL DEHYDROGENASE"/>
    <property type="match status" value="1"/>
</dbReference>
<dbReference type="CDD" id="cd08192">
    <property type="entry name" value="MAR-like"/>
    <property type="match status" value="1"/>
</dbReference>
<dbReference type="InterPro" id="IPR039697">
    <property type="entry name" value="Alcohol_dehydrogenase_Fe"/>
</dbReference>
<dbReference type="InParanoid" id="W3WVM9"/>
<dbReference type="InterPro" id="IPR056798">
    <property type="entry name" value="ADH_Fe_C"/>
</dbReference>
<dbReference type="OrthoDB" id="339764at2759"/>
<feature type="domain" description="Fe-containing alcohol dehydrogenase-like C-terminal" evidence="3">
    <location>
        <begin position="206"/>
        <end position="415"/>
    </location>
</feature>
<dbReference type="GO" id="GO:0004022">
    <property type="term" value="F:alcohol dehydrogenase (NAD+) activity"/>
    <property type="evidence" value="ECO:0007669"/>
    <property type="project" value="TreeGrafter"/>
</dbReference>
<dbReference type="STRING" id="1229662.W3WVM9"/>
<sequence length="418" mass="45054">MSRKETYFPAFPGHPRPFISIGLPFAEACRQHVTNTFKSKRVYIIVSKSISQTSTFAVLRDELGDAVVGVRFGIKQHVPWQDVLEVANDLRRLSADLIVTLGAGSLTDGAKVASFAFANSAFTLEDMAKLHIGADPKPDLESLQACRLPIINIPTSLSGGEYTPRGGATDFRTHQKASFQHPSIGASLVILDPAITVSTPERVWLSSGIRAVDHCIEGLCSIFFDGPADEATKETAEDAFTDGLRLILPNLLRAKHKPEDLSARRNCMLGVIGAAKGLKAGVPMGASHGIGHQLGPLGVSHGETSCVLLPSVLRYNHRHGTASARERQAKVLHILQDLGLDLLKRTDETPEASNLGDAMEAIVSGLGLPTTLDEVGVGNEKFKELADNSMKDRYIPTNPVTITHPDQVLEILQMAARP</sequence>
<dbReference type="AlphaFoldDB" id="W3WVM9"/>
<feature type="domain" description="Alcohol dehydrogenase iron-type/glycerol dehydrogenase GldA" evidence="2">
    <location>
        <begin position="32"/>
        <end position="193"/>
    </location>
</feature>
<evidence type="ECO:0000259" key="3">
    <source>
        <dbReference type="Pfam" id="PF25137"/>
    </source>
</evidence>
<dbReference type="KEGG" id="pfy:PFICI_10775"/>
<dbReference type="Gene3D" id="3.40.50.1970">
    <property type="match status" value="1"/>
</dbReference>
<dbReference type="InterPro" id="IPR001670">
    <property type="entry name" value="ADH_Fe/GldA"/>
</dbReference>